<dbReference type="PANTHER" id="PTHR43580">
    <property type="entry name" value="OXIDOREDUCTASE GLYR1-RELATED"/>
    <property type="match status" value="1"/>
</dbReference>
<accession>A0A9P3HCT1</accession>
<dbReference type="Pfam" id="PF14833">
    <property type="entry name" value="NAD_binding_11"/>
    <property type="match status" value="1"/>
</dbReference>
<comment type="similarity">
    <text evidence="1">Belongs to the HIBADH-related family. NP60 subfamily.</text>
</comment>
<dbReference type="Proteomes" id="UP000827284">
    <property type="component" value="Unassembled WGS sequence"/>
</dbReference>
<feature type="domain" description="3-hydroxyisobutyrate dehydrogenase-like NAD-binding" evidence="6">
    <location>
        <begin position="181"/>
        <end position="291"/>
    </location>
</feature>
<dbReference type="InterPro" id="IPR036291">
    <property type="entry name" value="NAD(P)-bd_dom_sf"/>
</dbReference>
<dbReference type="PIRSF" id="PIRSF000103">
    <property type="entry name" value="HIBADH"/>
    <property type="match status" value="1"/>
</dbReference>
<evidence type="ECO:0000256" key="3">
    <source>
        <dbReference type="ARBA" id="ARBA00023027"/>
    </source>
</evidence>
<feature type="active site" evidence="4">
    <location>
        <position position="186"/>
    </location>
</feature>
<comment type="caution">
    <text evidence="7">The sequence shown here is derived from an EMBL/GenBank/DDBJ whole genome shotgun (WGS) entry which is preliminary data.</text>
</comment>
<gene>
    <name evidence="7" type="ORF">EMPS_06486</name>
</gene>
<name>A0A9P3HCT1_9FUNG</name>
<dbReference type="GO" id="GO:0016491">
    <property type="term" value="F:oxidoreductase activity"/>
    <property type="evidence" value="ECO:0007669"/>
    <property type="project" value="UniProtKB-KW"/>
</dbReference>
<evidence type="ECO:0000313" key="8">
    <source>
        <dbReference type="Proteomes" id="UP000827284"/>
    </source>
</evidence>
<dbReference type="InterPro" id="IPR006115">
    <property type="entry name" value="6PGDH_NADP-bd"/>
</dbReference>
<dbReference type="SUPFAM" id="SSF48179">
    <property type="entry name" value="6-phosphogluconate dehydrogenase C-terminal domain-like"/>
    <property type="match status" value="1"/>
</dbReference>
<evidence type="ECO:0000256" key="1">
    <source>
        <dbReference type="ARBA" id="ARBA00007598"/>
    </source>
</evidence>
<dbReference type="Gene3D" id="1.10.1040.10">
    <property type="entry name" value="N-(1-d-carboxylethyl)-l-norvaline Dehydrogenase, domain 2"/>
    <property type="match status" value="1"/>
</dbReference>
<evidence type="ECO:0000259" key="5">
    <source>
        <dbReference type="Pfam" id="PF03446"/>
    </source>
</evidence>
<dbReference type="SUPFAM" id="SSF51735">
    <property type="entry name" value="NAD(P)-binding Rossmann-fold domains"/>
    <property type="match status" value="1"/>
</dbReference>
<dbReference type="AlphaFoldDB" id="A0A9P3HCT1"/>
<keyword evidence="2" id="KW-0560">Oxidoreductase</keyword>
<dbReference type="EMBL" id="BQFW01000008">
    <property type="protein sequence ID" value="GJJ74128.1"/>
    <property type="molecule type" value="Genomic_DNA"/>
</dbReference>
<dbReference type="OrthoDB" id="435038at2759"/>
<dbReference type="InterPro" id="IPR029154">
    <property type="entry name" value="HIBADH-like_NADP-bd"/>
</dbReference>
<protein>
    <recommendedName>
        <fullName evidence="9">6-phosphogluconate dehydrogenase NADP-binding domain-containing protein</fullName>
    </recommendedName>
</protein>
<dbReference type="InterPro" id="IPR015815">
    <property type="entry name" value="HIBADH-related"/>
</dbReference>
<reference evidence="7" key="1">
    <citation type="submission" date="2021-11" db="EMBL/GenBank/DDBJ databases">
        <authorList>
            <person name="Herlambang A."/>
            <person name="Guo Y."/>
            <person name="Takashima Y."/>
            <person name="Nishizawa T."/>
        </authorList>
    </citation>
    <scope>NUCLEOTIDE SEQUENCE</scope>
    <source>
        <strain evidence="7">E1425</strain>
    </source>
</reference>
<dbReference type="InterPro" id="IPR008927">
    <property type="entry name" value="6-PGluconate_DH-like_C_sf"/>
</dbReference>
<sequence length="310" mass="34435">MQSAQDKVGWIGLGALGFEMTQNLQKYLKSQSMPNLTVWNRTVEKSQKLAKINPEIQIASSIEDLYSRSNIIFTSLANDPAVEEVYEILIRCAETASNQLIFVETGTIYPELAISLKKRLSSLPKQHIYLQCPVFGRPEAAAAAQLLWVASGDAATIERLHPMFRSMSNRILDLKTEDVAAGCTMKLIGNFLMIAQTELIAESVNLARKSNLDTQHLLSFVETIMPAPIMVNLLQRTIAGEDAEEGVKTTLTIASKDLRCIDKWAQTQGAPLPTARTILDHFEVAKEKGYTKNWNFMIDSINHAAGSKEH</sequence>
<dbReference type="Gene3D" id="3.40.50.720">
    <property type="entry name" value="NAD(P)-binding Rossmann-like Domain"/>
    <property type="match status" value="1"/>
</dbReference>
<evidence type="ECO:0008006" key="9">
    <source>
        <dbReference type="Google" id="ProtNLM"/>
    </source>
</evidence>
<dbReference type="InterPro" id="IPR013328">
    <property type="entry name" value="6PGD_dom2"/>
</dbReference>
<keyword evidence="8" id="KW-1185">Reference proteome</keyword>
<dbReference type="GO" id="GO:0051287">
    <property type="term" value="F:NAD binding"/>
    <property type="evidence" value="ECO:0007669"/>
    <property type="project" value="InterPro"/>
</dbReference>
<proteinExistence type="inferred from homology"/>
<dbReference type="GO" id="GO:0050661">
    <property type="term" value="F:NADP binding"/>
    <property type="evidence" value="ECO:0007669"/>
    <property type="project" value="InterPro"/>
</dbReference>
<feature type="domain" description="6-phosphogluconate dehydrogenase NADP-binding" evidence="5">
    <location>
        <begin position="7"/>
        <end position="171"/>
    </location>
</feature>
<organism evidence="7 8">
    <name type="scientific">Entomortierella parvispora</name>
    <dbReference type="NCBI Taxonomy" id="205924"/>
    <lineage>
        <taxon>Eukaryota</taxon>
        <taxon>Fungi</taxon>
        <taxon>Fungi incertae sedis</taxon>
        <taxon>Mucoromycota</taxon>
        <taxon>Mortierellomycotina</taxon>
        <taxon>Mortierellomycetes</taxon>
        <taxon>Mortierellales</taxon>
        <taxon>Mortierellaceae</taxon>
        <taxon>Entomortierella</taxon>
    </lineage>
</organism>
<evidence type="ECO:0000259" key="6">
    <source>
        <dbReference type="Pfam" id="PF14833"/>
    </source>
</evidence>
<keyword evidence="3" id="KW-0520">NAD</keyword>
<dbReference type="Pfam" id="PF03446">
    <property type="entry name" value="NAD_binding_2"/>
    <property type="match status" value="1"/>
</dbReference>
<evidence type="ECO:0000256" key="2">
    <source>
        <dbReference type="ARBA" id="ARBA00023002"/>
    </source>
</evidence>
<dbReference type="InterPro" id="IPR051265">
    <property type="entry name" value="HIBADH-related_NP60_sf"/>
</dbReference>
<dbReference type="PANTHER" id="PTHR43580:SF8">
    <property type="entry name" value="6-PHOSPHOGLUCONATE DEHYDROGENASE NADP-BINDING DOMAIN-CONTAINING PROTEIN-RELATED"/>
    <property type="match status" value="1"/>
</dbReference>
<evidence type="ECO:0000256" key="4">
    <source>
        <dbReference type="PIRSR" id="PIRSR000103-1"/>
    </source>
</evidence>
<reference evidence="7" key="2">
    <citation type="journal article" date="2022" name="Microbiol. Resour. Announc.">
        <title>Whole-Genome Sequence of Entomortierella parvispora E1425, a Mucoromycotan Fungus Associated with Burkholderiaceae-Related Endosymbiotic Bacteria.</title>
        <authorList>
            <person name="Herlambang A."/>
            <person name="Guo Y."/>
            <person name="Takashima Y."/>
            <person name="Narisawa K."/>
            <person name="Ohta H."/>
            <person name="Nishizawa T."/>
        </authorList>
    </citation>
    <scope>NUCLEOTIDE SEQUENCE</scope>
    <source>
        <strain evidence="7">E1425</strain>
    </source>
</reference>
<evidence type="ECO:0000313" key="7">
    <source>
        <dbReference type="EMBL" id="GJJ74128.1"/>
    </source>
</evidence>